<reference evidence="1" key="1">
    <citation type="submission" date="2014-12" db="EMBL/GenBank/DDBJ databases">
        <title>Insight into the proteome of Arion vulgaris.</title>
        <authorList>
            <person name="Aradska J."/>
            <person name="Bulat T."/>
            <person name="Smidak R."/>
            <person name="Sarate P."/>
            <person name="Gangsoo J."/>
            <person name="Sialana F."/>
            <person name="Bilban M."/>
            <person name="Lubec G."/>
        </authorList>
    </citation>
    <scope>NUCLEOTIDE SEQUENCE</scope>
    <source>
        <tissue evidence="1">Skin</tissue>
    </source>
</reference>
<protein>
    <submittedName>
        <fullName evidence="1">Uncharacterized protein</fullName>
    </submittedName>
</protein>
<dbReference type="AlphaFoldDB" id="A0A0B7AIQ6"/>
<evidence type="ECO:0000313" key="1">
    <source>
        <dbReference type="EMBL" id="CEK80733.1"/>
    </source>
</evidence>
<gene>
    <name evidence="1" type="primary">ORF122438</name>
</gene>
<organism evidence="1">
    <name type="scientific">Arion vulgaris</name>
    <dbReference type="NCBI Taxonomy" id="1028688"/>
    <lineage>
        <taxon>Eukaryota</taxon>
        <taxon>Metazoa</taxon>
        <taxon>Spiralia</taxon>
        <taxon>Lophotrochozoa</taxon>
        <taxon>Mollusca</taxon>
        <taxon>Gastropoda</taxon>
        <taxon>Heterobranchia</taxon>
        <taxon>Euthyneura</taxon>
        <taxon>Panpulmonata</taxon>
        <taxon>Eupulmonata</taxon>
        <taxon>Stylommatophora</taxon>
        <taxon>Helicina</taxon>
        <taxon>Arionoidea</taxon>
        <taxon>Arionidae</taxon>
        <taxon>Arion</taxon>
    </lineage>
</organism>
<proteinExistence type="predicted"/>
<dbReference type="EMBL" id="HACG01033868">
    <property type="protein sequence ID" value="CEK80733.1"/>
    <property type="molecule type" value="Transcribed_RNA"/>
</dbReference>
<sequence>MKMLQTNGQTHKVTMSFILTLHTCKPSQQFSNDSLATSYRQTITTGNVSHLRYRTGKPSQHLGNVSHL</sequence>
<accession>A0A0B7AIQ6</accession>
<name>A0A0B7AIQ6_9EUPU</name>